<dbReference type="SUPFAM" id="SSF81301">
    <property type="entry name" value="Nucleotidyltransferase"/>
    <property type="match status" value="1"/>
</dbReference>
<sequence length="278" mass="32174">MLDLILAVAMEMDAVRAVYLQGSRANPQAPRDEWQDYDIVYLVNELCTLIADHRWIDRFGERLILQMPEAMELLPPANDGTFPFLMLFTDGNRIDLTLIPLAVWEQRAPDSLSVQLLDKDGRRPALPEPSEADYFPALPTPNHYRDCCNEFRWTLTYVVKGLGRNEIIYAKAIQERVVRPMLEQMIVWEILRIHGERVNPGKHGKYFRQLLPAAHWEALLNTYTDSRKGAVWSAILTMSNLFEELAVGVADHFGFPYDSREAENIKSYLYRHWNSSSY</sequence>
<proteinExistence type="predicted"/>
<dbReference type="EMBL" id="PDUD01000053">
    <property type="protein sequence ID" value="PHN01515.1"/>
    <property type="molecule type" value="Genomic_DNA"/>
</dbReference>
<comment type="caution">
    <text evidence="1">The sequence shown here is derived from an EMBL/GenBank/DDBJ whole genome shotgun (WGS) entry which is preliminary data.</text>
</comment>
<dbReference type="Proteomes" id="UP000223913">
    <property type="component" value="Unassembled WGS sequence"/>
</dbReference>
<accession>A0A2D0MZ37</accession>
<keyword evidence="2" id="KW-1185">Reference proteome</keyword>
<evidence type="ECO:0000313" key="2">
    <source>
        <dbReference type="Proteomes" id="UP000223913"/>
    </source>
</evidence>
<dbReference type="Gene3D" id="3.30.460.10">
    <property type="entry name" value="Beta Polymerase, domain 2"/>
    <property type="match status" value="1"/>
</dbReference>
<dbReference type="Gene3D" id="1.20.120.330">
    <property type="entry name" value="Nucleotidyltransferases domain 2"/>
    <property type="match status" value="1"/>
</dbReference>
<dbReference type="AlphaFoldDB" id="A0A2D0MZ37"/>
<dbReference type="Pfam" id="PF04439">
    <property type="entry name" value="Adenyl_transf"/>
    <property type="match status" value="1"/>
</dbReference>
<reference evidence="1 2" key="1">
    <citation type="submission" date="2017-10" db="EMBL/GenBank/DDBJ databases">
        <title>The draft genome sequence of Lewinella nigricans NBRC 102662.</title>
        <authorList>
            <person name="Wang K."/>
        </authorList>
    </citation>
    <scope>NUCLEOTIDE SEQUENCE [LARGE SCALE GENOMIC DNA]</scope>
    <source>
        <strain evidence="1 2">NBRC 102662</strain>
    </source>
</reference>
<dbReference type="GO" id="GO:0016779">
    <property type="term" value="F:nucleotidyltransferase activity"/>
    <property type="evidence" value="ECO:0007669"/>
    <property type="project" value="UniProtKB-KW"/>
</dbReference>
<keyword evidence="1" id="KW-0548">Nucleotidyltransferase</keyword>
<evidence type="ECO:0000313" key="1">
    <source>
        <dbReference type="EMBL" id="PHN01515.1"/>
    </source>
</evidence>
<protein>
    <submittedName>
        <fullName evidence="1">Aminoglycoside adenylyltransferase</fullName>
    </submittedName>
</protein>
<dbReference type="InterPro" id="IPR043519">
    <property type="entry name" value="NT_sf"/>
</dbReference>
<gene>
    <name evidence="1" type="ORF">CRP01_36560</name>
</gene>
<organism evidence="1 2">
    <name type="scientific">Flavilitoribacter nigricans (strain ATCC 23147 / DSM 23189 / NBRC 102662 / NCIMB 1420 / SS-2)</name>
    <name type="common">Lewinella nigricans</name>
    <dbReference type="NCBI Taxonomy" id="1122177"/>
    <lineage>
        <taxon>Bacteria</taxon>
        <taxon>Pseudomonadati</taxon>
        <taxon>Bacteroidota</taxon>
        <taxon>Saprospiria</taxon>
        <taxon>Saprospirales</taxon>
        <taxon>Lewinellaceae</taxon>
        <taxon>Flavilitoribacter</taxon>
    </lineage>
</organism>
<name>A0A2D0MZ37_FLAN2</name>
<dbReference type="SUPFAM" id="SSF81631">
    <property type="entry name" value="PAP/OAS1 substrate-binding domain"/>
    <property type="match status" value="1"/>
</dbReference>
<keyword evidence="1" id="KW-0808">Transferase</keyword>
<dbReference type="InterPro" id="IPR007530">
    <property type="entry name" value="Aminoglycoside_adenylylTfrase"/>
</dbReference>